<name>A0ABV0GLB6_9BURK</name>
<feature type="region of interest" description="Disordered" evidence="1">
    <location>
        <begin position="441"/>
        <end position="498"/>
    </location>
</feature>
<feature type="compositionally biased region" description="Gly residues" evidence="1">
    <location>
        <begin position="315"/>
        <end position="333"/>
    </location>
</feature>
<accession>A0ABV0GLB6</accession>
<dbReference type="Pfam" id="PF13665">
    <property type="entry name" value="Tox-PAAR-like"/>
    <property type="match status" value="1"/>
</dbReference>
<protein>
    <submittedName>
        <fullName evidence="2">DUF4150 domain-containing protein</fullName>
    </submittedName>
</protein>
<feature type="region of interest" description="Disordered" evidence="1">
    <location>
        <begin position="392"/>
        <end position="425"/>
    </location>
</feature>
<comment type="caution">
    <text evidence="2">The sequence shown here is derived from an EMBL/GenBank/DDBJ whole genome shotgun (WGS) entry which is preliminary data.</text>
</comment>
<sequence length="498" mass="50222">MASMLGARKDTVIKAVSTAPSFNKTPVGSSTPPLPYPTVAALDNSTATVPSVRLNGKPAYVLNQTTQPTCKGDSPGVAKGVKSGTVSGEVKPGKGSTTVKVGGKPVIRAGDPCTMNGGNNPGVYVAVAATAGVVPKLSGTTGSATRAQTSEEHSFWEDALQSAKAKARELAQDYKDKLSAPLHQFAGDAMDTGGTIATAGGGTMAVGGGMVASGILAAPGGLMVAGGGATAAVGGGVSAVGGAAETGATALDAAAEFVLTGKTPDAMALGMAYAERMVMSKLDKITRLLPGKKRKAKDQGKKEESGKKGKPESPSGGGDGFHVQGSGSGGDAGCGIKPYKDQKCPAGQQAHHIVPDYALRYGSRGKGAKGQDRIPGMPSLADGPSICLSGGSKAVGSEHNQAHEGTDPRVAAAGKRTDNGPLGTAPLSEILDISVEEVSKVKPHCGDEVKNKVDEAFKGVDRSQYGRTTQQPPSKDSQARATLERGDTHKAGRKTRGR</sequence>
<gene>
    <name evidence="2" type="ORF">ABDJ40_23350</name>
</gene>
<evidence type="ECO:0000313" key="2">
    <source>
        <dbReference type="EMBL" id="MEO3715722.1"/>
    </source>
</evidence>
<dbReference type="Proteomes" id="UP001462640">
    <property type="component" value="Unassembled WGS sequence"/>
</dbReference>
<feature type="compositionally biased region" description="Polar residues" evidence="1">
    <location>
        <begin position="465"/>
        <end position="480"/>
    </location>
</feature>
<reference evidence="2 3" key="1">
    <citation type="submission" date="2024-05" db="EMBL/GenBank/DDBJ databases">
        <title>Roseateles sp. 2.12 16S ribosomal RNA gene Genome sequencing and assembly.</title>
        <authorList>
            <person name="Woo H."/>
        </authorList>
    </citation>
    <scope>NUCLEOTIDE SEQUENCE [LARGE SCALE GENOMIC DNA]</scope>
    <source>
        <strain evidence="2 3">2.12</strain>
    </source>
</reference>
<evidence type="ECO:0000256" key="1">
    <source>
        <dbReference type="SAM" id="MobiDB-lite"/>
    </source>
</evidence>
<feature type="compositionally biased region" description="Basic and acidic residues" evidence="1">
    <location>
        <begin position="441"/>
        <end position="461"/>
    </location>
</feature>
<dbReference type="RefSeq" id="WP_347613353.1">
    <property type="nucleotide sequence ID" value="NZ_JBDPZC010000018.1"/>
</dbReference>
<evidence type="ECO:0000313" key="3">
    <source>
        <dbReference type="Proteomes" id="UP001462640"/>
    </source>
</evidence>
<dbReference type="Gene3D" id="2.60.200.60">
    <property type="match status" value="1"/>
</dbReference>
<keyword evidence="3" id="KW-1185">Reference proteome</keyword>
<feature type="compositionally biased region" description="Basic and acidic residues" evidence="1">
    <location>
        <begin position="297"/>
        <end position="311"/>
    </location>
</feature>
<organism evidence="2 3">
    <name type="scientific">Roseateles flavus</name>
    <dbReference type="NCBI Taxonomy" id="3149041"/>
    <lineage>
        <taxon>Bacteria</taxon>
        <taxon>Pseudomonadati</taxon>
        <taxon>Pseudomonadota</taxon>
        <taxon>Betaproteobacteria</taxon>
        <taxon>Burkholderiales</taxon>
        <taxon>Sphaerotilaceae</taxon>
        <taxon>Roseateles</taxon>
    </lineage>
</organism>
<dbReference type="CDD" id="cd14740">
    <property type="entry name" value="PAAR_4"/>
    <property type="match status" value="1"/>
</dbReference>
<proteinExistence type="predicted"/>
<feature type="region of interest" description="Disordered" evidence="1">
    <location>
        <begin position="288"/>
        <end position="334"/>
    </location>
</feature>
<dbReference type="EMBL" id="JBDPZC010000018">
    <property type="protein sequence ID" value="MEO3715722.1"/>
    <property type="molecule type" value="Genomic_DNA"/>
</dbReference>